<feature type="domain" description="tRNA(Ile)-lysidine/2-thiocytidine synthase N-terminal" evidence="2">
    <location>
        <begin position="60"/>
        <end position="225"/>
    </location>
</feature>
<keyword evidence="4" id="KW-1185">Reference proteome</keyword>
<dbReference type="Proteomes" id="UP000198943">
    <property type="component" value="Unassembled WGS sequence"/>
</dbReference>
<organism evidence="3 4">
    <name type="scientific">Succiniclasticum ruminis</name>
    <dbReference type="NCBI Taxonomy" id="40841"/>
    <lineage>
        <taxon>Bacteria</taxon>
        <taxon>Bacillati</taxon>
        <taxon>Bacillota</taxon>
        <taxon>Negativicutes</taxon>
        <taxon>Acidaminococcales</taxon>
        <taxon>Acidaminococcaceae</taxon>
        <taxon>Succiniclasticum</taxon>
    </lineage>
</organism>
<dbReference type="CDD" id="cd24138">
    <property type="entry name" value="TtcA-like"/>
    <property type="match status" value="1"/>
</dbReference>
<dbReference type="GO" id="GO:0008033">
    <property type="term" value="P:tRNA processing"/>
    <property type="evidence" value="ECO:0007669"/>
    <property type="project" value="InterPro"/>
</dbReference>
<dbReference type="Pfam" id="PF01171">
    <property type="entry name" value="ATP_bind_3"/>
    <property type="match status" value="1"/>
</dbReference>
<accession>A0A1G6K976</accession>
<dbReference type="RefSeq" id="WP_093729818.1">
    <property type="nucleotide sequence ID" value="NZ_FMYW01000004.1"/>
</dbReference>
<evidence type="ECO:0000256" key="1">
    <source>
        <dbReference type="ARBA" id="ARBA00022679"/>
    </source>
</evidence>
<keyword evidence="1" id="KW-0808">Transferase</keyword>
<dbReference type="InterPro" id="IPR014729">
    <property type="entry name" value="Rossmann-like_a/b/a_fold"/>
</dbReference>
<evidence type="ECO:0000259" key="2">
    <source>
        <dbReference type="Pfam" id="PF01171"/>
    </source>
</evidence>
<dbReference type="PANTHER" id="PTHR43686:SF1">
    <property type="entry name" value="AMINOTRAN_5 DOMAIN-CONTAINING PROTEIN"/>
    <property type="match status" value="1"/>
</dbReference>
<dbReference type="GO" id="GO:0016740">
    <property type="term" value="F:transferase activity"/>
    <property type="evidence" value="ECO:0007669"/>
    <property type="project" value="UniProtKB-KW"/>
</dbReference>
<reference evidence="4" key="1">
    <citation type="submission" date="2016-10" db="EMBL/GenBank/DDBJ databases">
        <authorList>
            <person name="Varghese N."/>
            <person name="Submissions S."/>
        </authorList>
    </citation>
    <scope>NUCLEOTIDE SEQUENCE [LARGE SCALE GENOMIC DNA]</scope>
    <source>
        <strain evidence="4">DSM 11005</strain>
    </source>
</reference>
<evidence type="ECO:0000313" key="3">
    <source>
        <dbReference type="EMBL" id="SDC27418.1"/>
    </source>
</evidence>
<dbReference type="OrthoDB" id="9801054at2"/>
<protein>
    <submittedName>
        <fullName evidence="3">tRNA(Ile)-lysidine synthase TilS/MesJ</fullName>
    </submittedName>
</protein>
<dbReference type="Gene3D" id="3.40.50.620">
    <property type="entry name" value="HUPs"/>
    <property type="match status" value="1"/>
</dbReference>
<dbReference type="SUPFAM" id="SSF52402">
    <property type="entry name" value="Adenine nucleotide alpha hydrolases-like"/>
    <property type="match status" value="1"/>
</dbReference>
<dbReference type="AlphaFoldDB" id="A0A1G6K976"/>
<dbReference type="PIRSF" id="PIRSF004976">
    <property type="entry name" value="ATPase_YdaO"/>
    <property type="match status" value="1"/>
</dbReference>
<proteinExistence type="predicted"/>
<dbReference type="PANTHER" id="PTHR43686">
    <property type="entry name" value="SULFURTRANSFERASE-RELATED"/>
    <property type="match status" value="1"/>
</dbReference>
<dbReference type="EMBL" id="FMYW01000004">
    <property type="protein sequence ID" value="SDC27418.1"/>
    <property type="molecule type" value="Genomic_DNA"/>
</dbReference>
<dbReference type="InterPro" id="IPR035107">
    <property type="entry name" value="tRNA_thiolation_TtcA_Ctu1"/>
</dbReference>
<name>A0A1G6K976_9FIRM</name>
<evidence type="ECO:0000313" key="4">
    <source>
        <dbReference type="Proteomes" id="UP000198943"/>
    </source>
</evidence>
<dbReference type="InterPro" id="IPR011063">
    <property type="entry name" value="TilS/TtcA_N"/>
</dbReference>
<gene>
    <name evidence="3" type="ORF">SAMN04487864_104126</name>
</gene>
<sequence length="316" mass="36587">MCNTDIKKQQQEGAVTDSDYADRNRLKHIEASLRTKYKHKIFNKFVQAICDFDLVRPDDKIAVCISGGKDSMLMAKLFQELKRRNKIPFEVKFLSMDPGYAERNRQQIEHNAALLNIPITFFNTKVFDAVFHVEQNPCYLCAKMRRGFLYRYAQEAGCNKIALGHHFNDIIETNLMSMIYGGEIRTMMPKVKSANWAGMELIRPMYYVREADIKHWRDDNRLEFLQCACRFTERIAAANPDDPAPSKRQEIKQLIARLSAENPQVPDNIFHAMENVNLSVVLKYKLNGTLHNVLDAYDNEEQEKQEQNIGSVCDIP</sequence>